<evidence type="ECO:0000313" key="2">
    <source>
        <dbReference type="EMBL" id="MDH8679426.1"/>
    </source>
</evidence>
<evidence type="ECO:0000313" key="3">
    <source>
        <dbReference type="Proteomes" id="UP001158045"/>
    </source>
</evidence>
<keyword evidence="1" id="KW-0175">Coiled coil</keyword>
<reference evidence="2 3" key="1">
    <citation type="submission" date="2023-04" db="EMBL/GenBank/DDBJ databases">
        <title>Fusibacter bizertensis strain WBS, isolated from littoral bottom sediments of the Arctic seas - biochemical and genomic analysis.</title>
        <authorList>
            <person name="Brioukhanov A.L."/>
        </authorList>
    </citation>
    <scope>NUCLEOTIDE SEQUENCE [LARGE SCALE GENOMIC DNA]</scope>
    <source>
        <strain evidence="2 3">WBS</strain>
    </source>
</reference>
<keyword evidence="3" id="KW-1185">Reference proteome</keyword>
<dbReference type="Proteomes" id="UP001158045">
    <property type="component" value="Unassembled WGS sequence"/>
</dbReference>
<dbReference type="EMBL" id="JARYZI010000012">
    <property type="protein sequence ID" value="MDH8679426.1"/>
    <property type="molecule type" value="Genomic_DNA"/>
</dbReference>
<name>A0ABT6NG77_9FIRM</name>
<feature type="coiled-coil region" evidence="1">
    <location>
        <begin position="17"/>
        <end position="51"/>
    </location>
</feature>
<organism evidence="2 3">
    <name type="scientific">Fusibacter bizertensis</name>
    <dbReference type="NCBI Taxonomy" id="1488331"/>
    <lineage>
        <taxon>Bacteria</taxon>
        <taxon>Bacillati</taxon>
        <taxon>Bacillota</taxon>
        <taxon>Clostridia</taxon>
        <taxon>Eubacteriales</taxon>
        <taxon>Eubacteriales Family XII. Incertae Sedis</taxon>
        <taxon>Fusibacter</taxon>
    </lineage>
</organism>
<feature type="coiled-coil region" evidence="1">
    <location>
        <begin position="276"/>
        <end position="303"/>
    </location>
</feature>
<feature type="coiled-coil region" evidence="1">
    <location>
        <begin position="139"/>
        <end position="176"/>
    </location>
</feature>
<protein>
    <submittedName>
        <fullName evidence="2">Uncharacterized protein</fullName>
    </submittedName>
</protein>
<comment type="caution">
    <text evidence="2">The sequence shown here is derived from an EMBL/GenBank/DDBJ whole genome shotgun (WGS) entry which is preliminary data.</text>
</comment>
<accession>A0ABT6NG77</accession>
<proteinExistence type="predicted"/>
<sequence>MQDFDKLDDLAKEMAQRDYLIKKRKHLAEELNQLSQEEIRLQSQLKKETHDYKSIENLSVKRLLKLFDEQYEEMMDKEYREMKIAEYKHDSLIEKMQTAQDEIVGITELLKNYTTIESEYKTLLNAKRVWATSNGHMEIDNFESELILLKGKQKEIEEAINACKQLILSLENAREDLSSAQSWGMFDILGGGLIPASVKHDYLKRASQYIKDSSDKAVTLTRELLDLKTYFSIERLEVDALTHTFDTFFDSVLSDLNIQEQIDKAYLSICNNHAHAEALMKLLDELKIDNDERMNQLKQKREKVLISL</sequence>
<dbReference type="RefSeq" id="WP_281095322.1">
    <property type="nucleotide sequence ID" value="NZ_JARYZI010000012.1"/>
</dbReference>
<evidence type="ECO:0000256" key="1">
    <source>
        <dbReference type="SAM" id="Coils"/>
    </source>
</evidence>
<gene>
    <name evidence="2" type="ORF">QE109_14805</name>
</gene>